<dbReference type="Gene3D" id="3.40.1580.10">
    <property type="entry name" value="SMI1/KNR4-like"/>
    <property type="match status" value="1"/>
</dbReference>
<proteinExistence type="predicted"/>
<dbReference type="Proteomes" id="UP000070376">
    <property type="component" value="Unassembled WGS sequence"/>
</dbReference>
<dbReference type="SUPFAM" id="SSF160631">
    <property type="entry name" value="SMI1/KNR4-like"/>
    <property type="match status" value="1"/>
</dbReference>
<evidence type="ECO:0000313" key="2">
    <source>
        <dbReference type="EMBL" id="KWZ78336.1"/>
    </source>
</evidence>
<dbReference type="PATRIC" id="fig|1398.22.peg.3046"/>
<feature type="domain" description="Knr4/Smi1-like" evidence="1">
    <location>
        <begin position="31"/>
        <end position="175"/>
    </location>
</feature>
<dbReference type="AlphaFoldDB" id="A0A133KFM4"/>
<dbReference type="EMBL" id="LRPN01000145">
    <property type="protein sequence ID" value="KWZ78336.1"/>
    <property type="molecule type" value="Genomic_DNA"/>
</dbReference>
<evidence type="ECO:0000313" key="3">
    <source>
        <dbReference type="Proteomes" id="UP000070376"/>
    </source>
</evidence>
<organism evidence="2 3">
    <name type="scientific">Heyndrickxia coagulans</name>
    <name type="common">Weizmannia coagulans</name>
    <dbReference type="NCBI Taxonomy" id="1398"/>
    <lineage>
        <taxon>Bacteria</taxon>
        <taxon>Bacillati</taxon>
        <taxon>Bacillota</taxon>
        <taxon>Bacilli</taxon>
        <taxon>Bacillales</taxon>
        <taxon>Bacillaceae</taxon>
        <taxon>Heyndrickxia</taxon>
    </lineage>
</organism>
<dbReference type="RefSeq" id="WP_017551891.1">
    <property type="nucleotide sequence ID" value="NZ_CP017888.1"/>
</dbReference>
<sequence length="207" mass="24205">MKNTKKDTIVNLLKKLKAKEPKKIDELLRSNQLALLEQKYNIALPDDYKIFLQNYDEIFFENDVSFKPIQKSPLTMKDGKQYFDGFFGIEDKNSITHFIESYKGRIPDCLIPIGECPGGNLICIGVKEPVLEKVFFWYHENEALAKLMINNNPPKDINLYWDNLFLVSNTFIDFLRLLSINEKDNKEDEVYDVQDIELLLDDDLLND</sequence>
<protein>
    <submittedName>
        <fullName evidence="2">SMI1 / KNR4 family protein</fullName>
    </submittedName>
</protein>
<dbReference type="Pfam" id="PF09346">
    <property type="entry name" value="SMI1_KNR4"/>
    <property type="match status" value="1"/>
</dbReference>
<dbReference type="InterPro" id="IPR018958">
    <property type="entry name" value="Knr4/Smi1-like_dom"/>
</dbReference>
<name>A0A133KFM4_HEYCO</name>
<reference evidence="3" key="1">
    <citation type="submission" date="2016-01" db="EMBL/GenBank/DDBJ databases">
        <authorList>
            <person name="Mitreva M."/>
            <person name="Pepin K.H."/>
            <person name="Mihindukulasuriya K.A."/>
            <person name="Fulton R."/>
            <person name="Fronick C."/>
            <person name="O'Laughlin M."/>
            <person name="Miner T."/>
            <person name="Herter B."/>
            <person name="Rosa B.A."/>
            <person name="Cordes M."/>
            <person name="Tomlinson C."/>
            <person name="Wollam A."/>
            <person name="Palsikar V.B."/>
            <person name="Mardis E.R."/>
            <person name="Wilson R.K."/>
        </authorList>
    </citation>
    <scope>NUCLEOTIDE SEQUENCE [LARGE SCALE GENOMIC DNA]</scope>
    <source>
        <strain evidence="3">GED7749B</strain>
    </source>
</reference>
<accession>A0A133KFM4</accession>
<comment type="caution">
    <text evidence="2">The sequence shown here is derived from an EMBL/GenBank/DDBJ whole genome shotgun (WGS) entry which is preliminary data.</text>
</comment>
<gene>
    <name evidence="2" type="ORF">HMPREF3213_03041</name>
</gene>
<evidence type="ECO:0000259" key="1">
    <source>
        <dbReference type="Pfam" id="PF09346"/>
    </source>
</evidence>
<dbReference type="InterPro" id="IPR037883">
    <property type="entry name" value="Knr4/Smi1-like_sf"/>
</dbReference>